<sequence>MSSGAGRDSHRLDWNSIRKEQPQQLNLDISVMSLPAVVSPSGCWGLPVAPAAVSKQMSERVPTPLAELPKPPAALEASAPALSKGGFALRATMQYPPPHHLPSPSTTHPFPAQKDMTGQKKESPHL</sequence>
<dbReference type="Proteomes" id="UP001153269">
    <property type="component" value="Unassembled WGS sequence"/>
</dbReference>
<evidence type="ECO:0000313" key="2">
    <source>
        <dbReference type="EMBL" id="CAB1446630.1"/>
    </source>
</evidence>
<name>A0A9N7Z0E3_PLEPL</name>
<evidence type="ECO:0000313" key="3">
    <source>
        <dbReference type="Proteomes" id="UP001153269"/>
    </source>
</evidence>
<feature type="compositionally biased region" description="Low complexity" evidence="1">
    <location>
        <begin position="102"/>
        <end position="111"/>
    </location>
</feature>
<gene>
    <name evidence="2" type="ORF">PLEPLA_LOCUS34355</name>
</gene>
<dbReference type="AlphaFoldDB" id="A0A9N7Z0E3"/>
<feature type="compositionally biased region" description="Basic and acidic residues" evidence="1">
    <location>
        <begin position="7"/>
        <end position="21"/>
    </location>
</feature>
<comment type="caution">
    <text evidence="2">The sequence shown here is derived from an EMBL/GenBank/DDBJ whole genome shotgun (WGS) entry which is preliminary data.</text>
</comment>
<evidence type="ECO:0000256" key="1">
    <source>
        <dbReference type="SAM" id="MobiDB-lite"/>
    </source>
</evidence>
<keyword evidence="3" id="KW-1185">Reference proteome</keyword>
<dbReference type="EMBL" id="CADEAL010003922">
    <property type="protein sequence ID" value="CAB1446630.1"/>
    <property type="molecule type" value="Genomic_DNA"/>
</dbReference>
<feature type="compositionally biased region" description="Basic and acidic residues" evidence="1">
    <location>
        <begin position="117"/>
        <end position="126"/>
    </location>
</feature>
<feature type="region of interest" description="Disordered" evidence="1">
    <location>
        <begin position="88"/>
        <end position="126"/>
    </location>
</feature>
<proteinExistence type="predicted"/>
<reference evidence="2" key="1">
    <citation type="submission" date="2020-03" db="EMBL/GenBank/DDBJ databases">
        <authorList>
            <person name="Weist P."/>
        </authorList>
    </citation>
    <scope>NUCLEOTIDE SEQUENCE</scope>
</reference>
<protein>
    <submittedName>
        <fullName evidence="2">Uncharacterized protein</fullName>
    </submittedName>
</protein>
<feature type="region of interest" description="Disordered" evidence="1">
    <location>
        <begin position="1"/>
        <end position="21"/>
    </location>
</feature>
<accession>A0A9N7Z0E3</accession>
<organism evidence="2 3">
    <name type="scientific">Pleuronectes platessa</name>
    <name type="common">European plaice</name>
    <dbReference type="NCBI Taxonomy" id="8262"/>
    <lineage>
        <taxon>Eukaryota</taxon>
        <taxon>Metazoa</taxon>
        <taxon>Chordata</taxon>
        <taxon>Craniata</taxon>
        <taxon>Vertebrata</taxon>
        <taxon>Euteleostomi</taxon>
        <taxon>Actinopterygii</taxon>
        <taxon>Neopterygii</taxon>
        <taxon>Teleostei</taxon>
        <taxon>Neoteleostei</taxon>
        <taxon>Acanthomorphata</taxon>
        <taxon>Carangaria</taxon>
        <taxon>Pleuronectiformes</taxon>
        <taxon>Pleuronectoidei</taxon>
        <taxon>Pleuronectidae</taxon>
        <taxon>Pleuronectes</taxon>
    </lineage>
</organism>